<dbReference type="InterPro" id="IPR050695">
    <property type="entry name" value="N-acetylmuramoyl_amidase_3"/>
</dbReference>
<dbReference type="InterPro" id="IPR003790">
    <property type="entry name" value="GHL10"/>
</dbReference>
<keyword evidence="2" id="KW-0732">Signal</keyword>
<keyword evidence="1" id="KW-0378">Hydrolase</keyword>
<dbReference type="PANTHER" id="PTHR30404">
    <property type="entry name" value="N-ACETYLMURAMOYL-L-ALANINE AMIDASE"/>
    <property type="match status" value="1"/>
</dbReference>
<evidence type="ECO:0000313" key="5">
    <source>
        <dbReference type="Proteomes" id="UP000294682"/>
    </source>
</evidence>
<dbReference type="Gene3D" id="3.20.20.80">
    <property type="entry name" value="Glycosidases"/>
    <property type="match status" value="1"/>
</dbReference>
<reference evidence="4 5" key="1">
    <citation type="submission" date="2019-03" db="EMBL/GenBank/DDBJ databases">
        <title>Genomic Encyclopedia of Type Strains, Phase IV (KMG-IV): sequencing the most valuable type-strain genomes for metagenomic binning, comparative biology and taxonomic classification.</title>
        <authorList>
            <person name="Goeker M."/>
        </authorList>
    </citation>
    <scope>NUCLEOTIDE SEQUENCE [LARGE SCALE GENOMIC DNA]</scope>
    <source>
        <strain evidence="4 5">DSM 100433</strain>
    </source>
</reference>
<proteinExistence type="predicted"/>
<evidence type="ECO:0000256" key="2">
    <source>
        <dbReference type="SAM" id="SignalP"/>
    </source>
</evidence>
<evidence type="ECO:0000256" key="1">
    <source>
        <dbReference type="ARBA" id="ARBA00022801"/>
    </source>
</evidence>
<dbReference type="InterPro" id="IPR002508">
    <property type="entry name" value="MurNAc-LAA_cat"/>
</dbReference>
<dbReference type="Pfam" id="PF01520">
    <property type="entry name" value="Amidase_3"/>
    <property type="match status" value="1"/>
</dbReference>
<evidence type="ECO:0000259" key="3">
    <source>
        <dbReference type="SMART" id="SM00646"/>
    </source>
</evidence>
<dbReference type="SUPFAM" id="SSF53187">
    <property type="entry name" value="Zn-dependent exopeptidases"/>
    <property type="match status" value="1"/>
</dbReference>
<comment type="caution">
    <text evidence="4">The sequence shown here is derived from an EMBL/GenBank/DDBJ whole genome shotgun (WGS) entry which is preliminary data.</text>
</comment>
<dbReference type="Proteomes" id="UP000294682">
    <property type="component" value="Unassembled WGS sequence"/>
</dbReference>
<organism evidence="4 5">
    <name type="scientific">Harryflintia acetispora</name>
    <dbReference type="NCBI Taxonomy" id="1849041"/>
    <lineage>
        <taxon>Bacteria</taxon>
        <taxon>Bacillati</taxon>
        <taxon>Bacillota</taxon>
        <taxon>Clostridia</taxon>
        <taxon>Eubacteriales</taxon>
        <taxon>Oscillospiraceae</taxon>
        <taxon>Harryflintia</taxon>
    </lineage>
</organism>
<dbReference type="RefSeq" id="WP_165873108.1">
    <property type="nucleotide sequence ID" value="NZ_SLUK01000002.1"/>
</dbReference>
<dbReference type="PROSITE" id="PS51257">
    <property type="entry name" value="PROKAR_LIPOPROTEIN"/>
    <property type="match status" value="1"/>
</dbReference>
<dbReference type="AlphaFoldDB" id="A0A9X8Y914"/>
<dbReference type="Gene3D" id="3.40.630.40">
    <property type="entry name" value="Zn-dependent exopeptidases"/>
    <property type="match status" value="1"/>
</dbReference>
<keyword evidence="5" id="KW-1185">Reference proteome</keyword>
<dbReference type="CDD" id="cd02696">
    <property type="entry name" value="MurNAc-LAA"/>
    <property type="match status" value="1"/>
</dbReference>
<gene>
    <name evidence="4" type="ORF">EDD78_102370</name>
</gene>
<feature type="signal peptide" evidence="2">
    <location>
        <begin position="1"/>
        <end position="27"/>
    </location>
</feature>
<dbReference type="GO" id="GO:0030288">
    <property type="term" value="C:outer membrane-bounded periplasmic space"/>
    <property type="evidence" value="ECO:0007669"/>
    <property type="project" value="TreeGrafter"/>
</dbReference>
<name>A0A9X8Y914_9FIRM</name>
<dbReference type="SMART" id="SM00646">
    <property type="entry name" value="Ami_3"/>
    <property type="match status" value="1"/>
</dbReference>
<feature type="chain" id="PRO_5040962684" evidence="2">
    <location>
        <begin position="28"/>
        <end position="937"/>
    </location>
</feature>
<protein>
    <submittedName>
        <fullName evidence="4">N-acetylmuramoyl-L-alanine amidase</fullName>
    </submittedName>
</protein>
<dbReference type="PANTHER" id="PTHR30404:SF0">
    <property type="entry name" value="N-ACETYLMURAMOYL-L-ALANINE AMIDASE AMIC"/>
    <property type="match status" value="1"/>
</dbReference>
<dbReference type="EMBL" id="SLUK01000002">
    <property type="protein sequence ID" value="TCL44744.1"/>
    <property type="molecule type" value="Genomic_DNA"/>
</dbReference>
<evidence type="ECO:0000313" key="4">
    <source>
        <dbReference type="EMBL" id="TCL44744.1"/>
    </source>
</evidence>
<dbReference type="GO" id="GO:0008745">
    <property type="term" value="F:N-acetylmuramoyl-L-alanine amidase activity"/>
    <property type="evidence" value="ECO:0007669"/>
    <property type="project" value="InterPro"/>
</dbReference>
<sequence>MKRLFHKTLAILLSGALLLSFSGCRETQEDGESALPVSAAAAAPDVLRALIVHSGANAEYPSAQKQDREELEALADEIVGFAKESSLNAIFYESAPGGQAMYLSKLLPRSGHFNFSAGFLRKLDPLKILAERAAAEGIAVYAVVNPYAAGTSSDKLPKGNAAREFPESTIAFGEKLYYRPDNPEVHKQALLVAQELLQSYPLAGIVVGDADDSEVNDYDGFYTYLAALMSDLSDVTEAEGKQLGLLLSDKAERTQNREKFLDNTCRVSVDFIAPTLSDSAGGALASPYATALETFLTPAKKYQTPVYTALQAEGATAEALSDMLFVNNCEGLQGGVLDGYSMLKGNDSVMEAVIPMLYIDKKILPDTSLEIPTEFRLTRPLDGDRLTIPDRSWDSYYITGTSDPGKPVYFEGEELERQSSNGTFGVLVEVDEGLNTYDFEQDGVTLTAKIYRPYANETTKISKISTYTPPLPDSNQAVGEGLAMVFRCTAPAGGSVSATLDGESYELKAASSAEDGTPVVYRKEVKLPAGTAGEIENLGRVTYTLEYDGETSEVESQGDVYLYGAGRTPVYKVSVDLGTVLDESLTNGNFMTSLKAGSVGEITGQTDTYYKTSFGGFIKKSEVTLDTGLESAENTVASAQYRAAEQDGGDEAIVLHGSAAASFVVDDKQDGNFTIRLFDTYGVANGVLPAESRFFDSITAKNDGAGTLTFTCKKGAESYFGYNVEYEDENTTVIRFTGKPQISSVKGRPLLGLNIVVDPGHGALDVGALGLAGVTGPMEKNANMYIAHIVARYLEGLGANVFLTRESDEDFLELTERVGFTERHDADLFISLHHNSLNENIDPGKAKGSMVFHYNDISEKMAGVFLEHILDASGRDDRGTEEGYYVVCRTTLAPAILCELGFMPNPEEYEQICNEANMLKIGKAISQAAVDYIAALN</sequence>
<dbReference type="Pfam" id="PF02638">
    <property type="entry name" value="GHL10"/>
    <property type="match status" value="1"/>
</dbReference>
<feature type="domain" description="MurNAc-LAA" evidence="3">
    <location>
        <begin position="818"/>
        <end position="930"/>
    </location>
</feature>
<dbReference type="GO" id="GO:0009253">
    <property type="term" value="P:peptidoglycan catabolic process"/>
    <property type="evidence" value="ECO:0007669"/>
    <property type="project" value="InterPro"/>
</dbReference>
<accession>A0A9X8Y914</accession>